<dbReference type="EC" id="2.4.1.-" evidence="10"/>
<accession>A0AAV5UA48</accession>
<sequence length="203" mass="23470">GALKSEIEEKGDIILVDTEDSYMNLVYKAVITFFISQAHCPTPFLLKIDQDVVFNVDKFMDQVGSTFHSDHPVIYCRPINYYVCMPYRDPRSAWYVSFHQYSEWFFPNYCSGPAYVLTSHAVNAIMKKLHEFDVMTIEDVFFTGIVARAADVKRIPMAGRFRTNYNAYSLVSKLDCPGEILAVHDVKTEEDFRKAWELLSRDC</sequence>
<dbReference type="GO" id="GO:0000139">
    <property type="term" value="C:Golgi membrane"/>
    <property type="evidence" value="ECO:0007669"/>
    <property type="project" value="UniProtKB-SubCell"/>
</dbReference>
<organism evidence="11 12">
    <name type="scientific">Pristionchus entomophagus</name>
    <dbReference type="NCBI Taxonomy" id="358040"/>
    <lineage>
        <taxon>Eukaryota</taxon>
        <taxon>Metazoa</taxon>
        <taxon>Ecdysozoa</taxon>
        <taxon>Nematoda</taxon>
        <taxon>Chromadorea</taxon>
        <taxon>Rhabditida</taxon>
        <taxon>Rhabditina</taxon>
        <taxon>Diplogasteromorpha</taxon>
        <taxon>Diplogasteroidea</taxon>
        <taxon>Neodiplogasteridae</taxon>
        <taxon>Pristionchus</taxon>
    </lineage>
</organism>
<feature type="non-terminal residue" evidence="11">
    <location>
        <position position="1"/>
    </location>
</feature>
<gene>
    <name evidence="11" type="ORF">PENTCL1PPCAC_25249</name>
</gene>
<evidence type="ECO:0000256" key="3">
    <source>
        <dbReference type="ARBA" id="ARBA00022676"/>
    </source>
</evidence>
<evidence type="ECO:0000256" key="4">
    <source>
        <dbReference type="ARBA" id="ARBA00022679"/>
    </source>
</evidence>
<evidence type="ECO:0000256" key="10">
    <source>
        <dbReference type="RuleBase" id="RU363063"/>
    </source>
</evidence>
<protein>
    <recommendedName>
        <fullName evidence="10">Hexosyltransferase</fullName>
        <ecNumber evidence="10">2.4.1.-</ecNumber>
    </recommendedName>
</protein>
<evidence type="ECO:0000313" key="11">
    <source>
        <dbReference type="EMBL" id="GMT03075.1"/>
    </source>
</evidence>
<dbReference type="GO" id="GO:0006493">
    <property type="term" value="P:protein O-linked glycosylation"/>
    <property type="evidence" value="ECO:0007669"/>
    <property type="project" value="TreeGrafter"/>
</dbReference>
<keyword evidence="6" id="KW-0735">Signal-anchor</keyword>
<evidence type="ECO:0000256" key="8">
    <source>
        <dbReference type="ARBA" id="ARBA00023034"/>
    </source>
</evidence>
<dbReference type="InterPro" id="IPR002659">
    <property type="entry name" value="Glyco_trans_31"/>
</dbReference>
<dbReference type="PANTHER" id="PTHR11214">
    <property type="entry name" value="BETA-1,3-N-ACETYLGLUCOSAMINYLTRANSFERASE"/>
    <property type="match status" value="1"/>
</dbReference>
<comment type="caution">
    <text evidence="11">The sequence shown here is derived from an EMBL/GenBank/DDBJ whole genome shotgun (WGS) entry which is preliminary data.</text>
</comment>
<evidence type="ECO:0000256" key="7">
    <source>
        <dbReference type="ARBA" id="ARBA00022989"/>
    </source>
</evidence>
<name>A0AAV5UA48_9BILA</name>
<keyword evidence="3 10" id="KW-0328">Glycosyltransferase</keyword>
<evidence type="ECO:0000256" key="1">
    <source>
        <dbReference type="ARBA" id="ARBA00004323"/>
    </source>
</evidence>
<evidence type="ECO:0000313" key="12">
    <source>
        <dbReference type="Proteomes" id="UP001432027"/>
    </source>
</evidence>
<dbReference type="Gene3D" id="3.90.550.50">
    <property type="match status" value="1"/>
</dbReference>
<keyword evidence="7" id="KW-1133">Transmembrane helix</keyword>
<evidence type="ECO:0000256" key="6">
    <source>
        <dbReference type="ARBA" id="ARBA00022968"/>
    </source>
</evidence>
<dbReference type="EMBL" id="BTSX01000006">
    <property type="protein sequence ID" value="GMT03075.1"/>
    <property type="molecule type" value="Genomic_DNA"/>
</dbReference>
<evidence type="ECO:0000256" key="9">
    <source>
        <dbReference type="ARBA" id="ARBA00023136"/>
    </source>
</evidence>
<proteinExistence type="inferred from homology"/>
<keyword evidence="4" id="KW-0808">Transferase</keyword>
<dbReference type="Proteomes" id="UP001432027">
    <property type="component" value="Unassembled WGS sequence"/>
</dbReference>
<evidence type="ECO:0000256" key="5">
    <source>
        <dbReference type="ARBA" id="ARBA00022692"/>
    </source>
</evidence>
<comment type="similarity">
    <text evidence="2 10">Belongs to the glycosyltransferase 31 family.</text>
</comment>
<dbReference type="PANTHER" id="PTHR11214:SF391">
    <property type="entry name" value="BETA-1,3-GALACTOSYLTRANSFERASE BRE-2-RELATED"/>
    <property type="match status" value="1"/>
</dbReference>
<dbReference type="Pfam" id="PF01762">
    <property type="entry name" value="Galactosyl_T"/>
    <property type="match status" value="1"/>
</dbReference>
<comment type="subcellular location">
    <subcellularLocation>
        <location evidence="1 10">Golgi apparatus membrane</location>
        <topology evidence="1 10">Single-pass type II membrane protein</topology>
    </subcellularLocation>
</comment>
<keyword evidence="5" id="KW-0812">Transmembrane</keyword>
<reference evidence="11" key="1">
    <citation type="submission" date="2023-10" db="EMBL/GenBank/DDBJ databases">
        <title>Genome assembly of Pristionchus species.</title>
        <authorList>
            <person name="Yoshida K."/>
            <person name="Sommer R.J."/>
        </authorList>
    </citation>
    <scope>NUCLEOTIDE SEQUENCE</scope>
    <source>
        <strain evidence="11">RS0144</strain>
    </source>
</reference>
<dbReference type="AlphaFoldDB" id="A0AAV5UA48"/>
<keyword evidence="8 10" id="KW-0333">Golgi apparatus</keyword>
<keyword evidence="9" id="KW-0472">Membrane</keyword>
<evidence type="ECO:0000256" key="2">
    <source>
        <dbReference type="ARBA" id="ARBA00008661"/>
    </source>
</evidence>
<keyword evidence="12" id="KW-1185">Reference proteome</keyword>
<dbReference type="GO" id="GO:0016758">
    <property type="term" value="F:hexosyltransferase activity"/>
    <property type="evidence" value="ECO:0007669"/>
    <property type="project" value="InterPro"/>
</dbReference>